<evidence type="ECO:0000259" key="2">
    <source>
        <dbReference type="Pfam" id="PF13472"/>
    </source>
</evidence>
<dbReference type="Pfam" id="PF13472">
    <property type="entry name" value="Lipase_GDSL_2"/>
    <property type="match status" value="1"/>
</dbReference>
<dbReference type="Gene3D" id="3.40.50.1110">
    <property type="entry name" value="SGNH hydrolase"/>
    <property type="match status" value="1"/>
</dbReference>
<keyword evidence="1" id="KW-0732">Signal</keyword>
<gene>
    <name evidence="3" type="ORF">SK069_06060</name>
</gene>
<proteinExistence type="predicted"/>
<dbReference type="EC" id="3.1.-.-" evidence="3"/>
<feature type="signal peptide" evidence="1">
    <location>
        <begin position="1"/>
        <end position="31"/>
    </location>
</feature>
<dbReference type="RefSeq" id="WP_319953301.1">
    <property type="nucleotide sequence ID" value="NZ_JAXAVX010000002.1"/>
</dbReference>
<organism evidence="3 4">
    <name type="scientific">Patulibacter brassicae</name>
    <dbReference type="NCBI Taxonomy" id="1705717"/>
    <lineage>
        <taxon>Bacteria</taxon>
        <taxon>Bacillati</taxon>
        <taxon>Actinomycetota</taxon>
        <taxon>Thermoleophilia</taxon>
        <taxon>Solirubrobacterales</taxon>
        <taxon>Patulibacteraceae</taxon>
        <taxon>Patulibacter</taxon>
    </lineage>
</organism>
<dbReference type="InterPro" id="IPR013830">
    <property type="entry name" value="SGNH_hydro"/>
</dbReference>
<protein>
    <submittedName>
        <fullName evidence="3">SGNH/GDSL hydrolase family protein</fullName>
        <ecNumber evidence="3">3.1.-.-</ecNumber>
    </submittedName>
</protein>
<keyword evidence="3" id="KW-0378">Hydrolase</keyword>
<reference evidence="3 4" key="1">
    <citation type="submission" date="2023-11" db="EMBL/GenBank/DDBJ databases">
        <authorList>
            <person name="Xu M."/>
            <person name="Jiang T."/>
        </authorList>
    </citation>
    <scope>NUCLEOTIDE SEQUENCE [LARGE SCALE GENOMIC DNA]</scope>
    <source>
        <strain evidence="3 4">SD</strain>
    </source>
</reference>
<dbReference type="SUPFAM" id="SSF52266">
    <property type="entry name" value="SGNH hydrolase"/>
    <property type="match status" value="1"/>
</dbReference>
<accession>A0ABU4VH85</accession>
<evidence type="ECO:0000313" key="3">
    <source>
        <dbReference type="EMBL" id="MDX8151148.1"/>
    </source>
</evidence>
<dbReference type="Proteomes" id="UP001277761">
    <property type="component" value="Unassembled WGS sequence"/>
</dbReference>
<feature type="domain" description="SGNH hydrolase-type esterase" evidence="2">
    <location>
        <begin position="49"/>
        <end position="295"/>
    </location>
</feature>
<dbReference type="PROSITE" id="PS51257">
    <property type="entry name" value="PROKAR_LIPOPROTEIN"/>
    <property type="match status" value="1"/>
</dbReference>
<name>A0ABU4VH85_9ACTN</name>
<sequence>MPRERSGTASRRRPAARTAAALAVLCALVVAACGGDDGDDPRALHLVSLGDSLAVGVQPGLLGGGRETRQGYPRQLADLLRDDGTPVVLHELGCGGATSASLLAGGRDCAPERDTPYANEDPTTSQASHAIGLLSRLGDRRRAVLLDIGGNDVGDCLRDGRVDPACLRRVGAALRENLDELLGRLRDVAPDVPIGVLTLYDPLLGLWDEHPDARPALRRLHVLFLRTIDRTIVDVTRRHGATVVDLADAMHQYAPFRPTDRRRPQAVAAICDLTWMCVRPPRTPDIHLRREGYRLAAEVARRALGGALRSSLTVPSSVTAAAARPAPRP</sequence>
<evidence type="ECO:0000313" key="4">
    <source>
        <dbReference type="Proteomes" id="UP001277761"/>
    </source>
</evidence>
<dbReference type="GO" id="GO:0016787">
    <property type="term" value="F:hydrolase activity"/>
    <property type="evidence" value="ECO:0007669"/>
    <property type="project" value="UniProtKB-KW"/>
</dbReference>
<keyword evidence="4" id="KW-1185">Reference proteome</keyword>
<feature type="chain" id="PRO_5046629767" evidence="1">
    <location>
        <begin position="32"/>
        <end position="329"/>
    </location>
</feature>
<dbReference type="EMBL" id="JAXAVX010000002">
    <property type="protein sequence ID" value="MDX8151148.1"/>
    <property type="molecule type" value="Genomic_DNA"/>
</dbReference>
<evidence type="ECO:0000256" key="1">
    <source>
        <dbReference type="SAM" id="SignalP"/>
    </source>
</evidence>
<comment type="caution">
    <text evidence="3">The sequence shown here is derived from an EMBL/GenBank/DDBJ whole genome shotgun (WGS) entry which is preliminary data.</text>
</comment>
<dbReference type="InterPro" id="IPR036514">
    <property type="entry name" value="SGNH_hydro_sf"/>
</dbReference>